<evidence type="ECO:0000313" key="1">
    <source>
        <dbReference type="EMBL" id="SDD44221.1"/>
    </source>
</evidence>
<dbReference type="AlphaFoldDB" id="A0A1G6USG1"/>
<evidence type="ECO:0000313" key="2">
    <source>
        <dbReference type="Proteomes" id="UP000199417"/>
    </source>
</evidence>
<organism evidence="1 2">
    <name type="scientific">Rhodococcus tukisamuensis</name>
    <dbReference type="NCBI Taxonomy" id="168276"/>
    <lineage>
        <taxon>Bacteria</taxon>
        <taxon>Bacillati</taxon>
        <taxon>Actinomycetota</taxon>
        <taxon>Actinomycetes</taxon>
        <taxon>Mycobacteriales</taxon>
        <taxon>Nocardiaceae</taxon>
        <taxon>Rhodococcus</taxon>
    </lineage>
</organism>
<protein>
    <submittedName>
        <fullName evidence="1">Uncharacterized protein</fullName>
    </submittedName>
</protein>
<proteinExistence type="predicted"/>
<dbReference type="RefSeq" id="WP_083577363.1">
    <property type="nucleotide sequence ID" value="NZ_FNAB01000004.1"/>
</dbReference>
<keyword evidence="2" id="KW-1185">Reference proteome</keyword>
<dbReference type="Proteomes" id="UP000199417">
    <property type="component" value="Unassembled WGS sequence"/>
</dbReference>
<gene>
    <name evidence="1" type="ORF">SAMN05444580_104283</name>
</gene>
<accession>A0A1G6USG1</accession>
<dbReference type="STRING" id="168276.SAMN05444580_104283"/>
<reference evidence="1 2" key="1">
    <citation type="submission" date="2016-10" db="EMBL/GenBank/DDBJ databases">
        <authorList>
            <person name="de Groot N.N."/>
        </authorList>
    </citation>
    <scope>NUCLEOTIDE SEQUENCE [LARGE SCALE GENOMIC DNA]</scope>
    <source>
        <strain evidence="1 2">JCM 11308</strain>
    </source>
</reference>
<name>A0A1G6USG1_9NOCA</name>
<dbReference type="EMBL" id="FNAB01000004">
    <property type="protein sequence ID" value="SDD44221.1"/>
    <property type="molecule type" value="Genomic_DNA"/>
</dbReference>
<sequence length="84" mass="8879">MYLTASTDPATPGVTRFSNDRYCCVFIHWRNISTGAAGIAYLRHTNVDAHTGSGTEVATVTPPDGLPGYPTLMLLPGAGAWTVP</sequence>